<dbReference type="Gene3D" id="3.40.50.720">
    <property type="entry name" value="NAD(P)-binding Rossmann-like Domain"/>
    <property type="match status" value="1"/>
</dbReference>
<dbReference type="EC" id="1.1.1.22" evidence="1"/>
<accession>A0A3B1C573</accession>
<dbReference type="EMBL" id="UOFZ01000140">
    <property type="protein sequence ID" value="VAX13845.1"/>
    <property type="molecule type" value="Genomic_DNA"/>
</dbReference>
<dbReference type="InterPro" id="IPR036220">
    <property type="entry name" value="UDP-Glc/GDP-Man_DH_C_sf"/>
</dbReference>
<gene>
    <name evidence="1" type="ORF">MNBD_GAMMA24-620</name>
</gene>
<dbReference type="SUPFAM" id="SSF52413">
    <property type="entry name" value="UDP-glucose/GDP-mannose dehydrogenase C-terminal domain"/>
    <property type="match status" value="1"/>
</dbReference>
<dbReference type="GO" id="GO:0003979">
    <property type="term" value="F:UDP-glucose 6-dehydrogenase activity"/>
    <property type="evidence" value="ECO:0007669"/>
    <property type="project" value="UniProtKB-EC"/>
</dbReference>
<name>A0A3B1C573_9ZZZZ</name>
<feature type="non-terminal residue" evidence="1">
    <location>
        <position position="1"/>
    </location>
</feature>
<dbReference type="AlphaFoldDB" id="A0A3B1C573"/>
<proteinExistence type="predicted"/>
<evidence type="ECO:0000313" key="1">
    <source>
        <dbReference type="EMBL" id="VAX13845.1"/>
    </source>
</evidence>
<organism evidence="1">
    <name type="scientific">hydrothermal vent metagenome</name>
    <dbReference type="NCBI Taxonomy" id="652676"/>
    <lineage>
        <taxon>unclassified sequences</taxon>
        <taxon>metagenomes</taxon>
        <taxon>ecological metagenomes</taxon>
    </lineage>
</organism>
<protein>
    <submittedName>
        <fullName evidence="1">UDP-glucose 6-dehydrogenase</fullName>
        <ecNumber evidence="1">1.1.1.22</ecNumber>
    </submittedName>
</protein>
<reference evidence="1" key="1">
    <citation type="submission" date="2018-06" db="EMBL/GenBank/DDBJ databases">
        <authorList>
            <person name="Zhirakovskaya E."/>
        </authorList>
    </citation>
    <scope>NUCLEOTIDE SEQUENCE</scope>
</reference>
<sequence length="45" mass="5272">NAYRGLDMNEVKKRMKGNAFIDLRNVYEPETMKEAGFEYVCIGRN</sequence>
<keyword evidence="1" id="KW-0560">Oxidoreductase</keyword>